<dbReference type="Gene3D" id="3.40.50.2000">
    <property type="entry name" value="Glycogen Phosphorylase B"/>
    <property type="match status" value="1"/>
</dbReference>
<comment type="catalytic activity">
    <reaction evidence="7 8">
        <text>lipid IVA (E. coli) + CMP-3-deoxy-beta-D-manno-octulosonate = alpha-Kdo-(2-&gt;6)-lipid IVA (E. coli) + CMP + H(+)</text>
        <dbReference type="Rhea" id="RHEA:28066"/>
        <dbReference type="ChEBI" id="CHEBI:15378"/>
        <dbReference type="ChEBI" id="CHEBI:58603"/>
        <dbReference type="ChEBI" id="CHEBI:60364"/>
        <dbReference type="ChEBI" id="CHEBI:60377"/>
        <dbReference type="ChEBI" id="CHEBI:85987"/>
        <dbReference type="EC" id="2.4.99.12"/>
    </reaction>
</comment>
<dbReference type="Gene3D" id="3.40.50.11720">
    <property type="entry name" value="3-Deoxy-D-manno-octulosonic-acid transferase, N-terminal domain"/>
    <property type="match status" value="1"/>
</dbReference>
<evidence type="ECO:0000256" key="7">
    <source>
        <dbReference type="ARBA" id="ARBA00049183"/>
    </source>
</evidence>
<dbReference type="Proteomes" id="UP000185622">
    <property type="component" value="Chromosome"/>
</dbReference>
<keyword evidence="8" id="KW-0472">Membrane</keyword>
<reference evidence="10 11" key="1">
    <citation type="submission" date="2017-01" db="EMBL/GenBank/DDBJ databases">
        <title>The complete genome sequence of a sulfur-oxidizing marine bacterium Thioclava sp. 25B10_4T.</title>
        <authorList>
            <person name="Liu Y."/>
            <person name="Lai Q."/>
            <person name="Shao Z."/>
        </authorList>
    </citation>
    <scope>NUCLEOTIDE SEQUENCE [LARGE SCALE GENOMIC DNA]</scope>
    <source>
        <strain evidence="10 11">25B10_4</strain>
    </source>
</reference>
<dbReference type="InterPro" id="IPR038107">
    <property type="entry name" value="Glycos_transf_N_sf"/>
</dbReference>
<evidence type="ECO:0000313" key="11">
    <source>
        <dbReference type="Proteomes" id="UP000185622"/>
    </source>
</evidence>
<dbReference type="EC" id="2.4.99.12" evidence="3 8"/>
<evidence type="ECO:0000256" key="3">
    <source>
        <dbReference type="ARBA" id="ARBA00012621"/>
    </source>
</evidence>
<keyword evidence="11" id="KW-1185">Reference proteome</keyword>
<keyword evidence="8" id="KW-0448">Lipopolysaccharide biosynthesis</keyword>
<dbReference type="RefSeq" id="WP_075776019.1">
    <property type="nucleotide sequence ID" value="NZ_CP019437.1"/>
</dbReference>
<dbReference type="EMBL" id="CP019437">
    <property type="protein sequence ID" value="AQS49701.1"/>
    <property type="molecule type" value="Genomic_DNA"/>
</dbReference>
<keyword evidence="5 8" id="KW-0808">Transferase</keyword>
<evidence type="ECO:0000313" key="10">
    <source>
        <dbReference type="EMBL" id="AQS49701.1"/>
    </source>
</evidence>
<name>A0ABN4XBF4_9RHOB</name>
<evidence type="ECO:0000259" key="9">
    <source>
        <dbReference type="Pfam" id="PF04413"/>
    </source>
</evidence>
<gene>
    <name evidence="10" type="ORF">BMG03_03735</name>
</gene>
<evidence type="ECO:0000256" key="4">
    <source>
        <dbReference type="ARBA" id="ARBA00019077"/>
    </source>
</evidence>
<organism evidence="10 11">
    <name type="scientific">Thioclava nitratireducens</name>
    <dbReference type="NCBI Taxonomy" id="1915078"/>
    <lineage>
        <taxon>Bacteria</taxon>
        <taxon>Pseudomonadati</taxon>
        <taxon>Pseudomonadota</taxon>
        <taxon>Alphaproteobacteria</taxon>
        <taxon>Rhodobacterales</taxon>
        <taxon>Paracoccaceae</taxon>
        <taxon>Thioclava</taxon>
    </lineage>
</organism>
<sequence>MVLYRLLVSIASLPVLAALLWRVLRGRESRVALLERLGGGEAAPGRLWLHAASNGELTSAKPLIEALLAADPALQLLVTVNTVTARALGQGWNDARIAIRMAPLDHRAVLRRFLSRHAPRALVVIENELWPNRMALLAQAKRPLFVIGARMSARSAARWAKIGIAQPMMSQITALSAQDAGSEARFLDLGLPQERLMPPANLKTSITVAPGVPLDWPRSDTVLAASTHEGEDATILAAFAKARTHRPGLRLILAPRHPRRAPQIAALIAKAGLRHTTRSKDGPPTAEVYLADTLGEMGRWYASAGLCFVGGSLVEKGGHTPYEPASFDCALLHGPDVANFAAAYAALDAAGGARLCATESDLAAAFATLDADEQAEMARAARAALGPPADVESIATALIARL</sequence>
<comment type="subcellular location">
    <subcellularLocation>
        <location evidence="8">Cell membrane</location>
    </subcellularLocation>
</comment>
<dbReference type="PANTHER" id="PTHR42755:SF1">
    <property type="entry name" value="3-DEOXY-D-MANNO-OCTULOSONIC ACID TRANSFERASE, MITOCHONDRIAL-RELATED"/>
    <property type="match status" value="1"/>
</dbReference>
<evidence type="ECO:0000256" key="2">
    <source>
        <dbReference type="ARBA" id="ARBA00004713"/>
    </source>
</evidence>
<dbReference type="PANTHER" id="PTHR42755">
    <property type="entry name" value="3-DEOXY-MANNO-OCTULOSONATE CYTIDYLYLTRANSFERASE"/>
    <property type="match status" value="1"/>
</dbReference>
<evidence type="ECO:0000256" key="8">
    <source>
        <dbReference type="RuleBase" id="RU365103"/>
    </source>
</evidence>
<evidence type="ECO:0000256" key="1">
    <source>
        <dbReference type="ARBA" id="ARBA00003394"/>
    </source>
</evidence>
<dbReference type="Pfam" id="PF04413">
    <property type="entry name" value="Glycos_transf_N"/>
    <property type="match status" value="1"/>
</dbReference>
<evidence type="ECO:0000256" key="6">
    <source>
        <dbReference type="ARBA" id="ARBA00031445"/>
    </source>
</evidence>
<protein>
    <recommendedName>
        <fullName evidence="4 8">3-deoxy-D-manno-octulosonic acid transferase</fullName>
        <shortName evidence="8">Kdo transferase</shortName>
        <ecNumber evidence="3 8">2.4.99.12</ecNumber>
    </recommendedName>
    <alternativeName>
        <fullName evidence="6 8">Lipid IV(A) 3-deoxy-D-manno-octulosonic acid transferase</fullName>
    </alternativeName>
</protein>
<comment type="pathway">
    <text evidence="2 8">Bacterial outer membrane biogenesis; LPS core biosynthesis.</text>
</comment>
<keyword evidence="8" id="KW-1003">Cell membrane</keyword>
<dbReference type="InterPro" id="IPR039901">
    <property type="entry name" value="Kdotransferase"/>
</dbReference>
<comment type="similarity">
    <text evidence="8">Belongs to the glycosyltransferase group 1 family.</text>
</comment>
<accession>A0ABN4XBF4</accession>
<comment type="function">
    <text evidence="1 8">Involved in lipopolysaccharide (LPS) biosynthesis. Catalyzes the transfer of 3-deoxy-D-manno-octulosonate (Kdo) residue(s) from CMP-Kdo to lipid IV(A), the tetraacyldisaccharide-1,4'-bisphosphate precursor of lipid A.</text>
</comment>
<feature type="domain" description="3-deoxy-D-manno-octulosonic-acid transferase N-terminal" evidence="9">
    <location>
        <begin position="34"/>
        <end position="204"/>
    </location>
</feature>
<dbReference type="InterPro" id="IPR007507">
    <property type="entry name" value="Glycos_transf_N"/>
</dbReference>
<evidence type="ECO:0000256" key="5">
    <source>
        <dbReference type="ARBA" id="ARBA00022679"/>
    </source>
</evidence>
<proteinExistence type="inferred from homology"/>